<comment type="subcellular location">
    <subcellularLocation>
        <location evidence="1">Membrane</location>
        <topology evidence="1">Multi-pass membrane protein</topology>
    </subcellularLocation>
</comment>
<evidence type="ECO:0000256" key="3">
    <source>
        <dbReference type="ARBA" id="ARBA00022989"/>
    </source>
</evidence>
<evidence type="ECO:0000256" key="1">
    <source>
        <dbReference type="ARBA" id="ARBA00004141"/>
    </source>
</evidence>
<dbReference type="PANTHER" id="PTHR43847">
    <property type="entry name" value="BLL3993 PROTEIN"/>
    <property type="match status" value="1"/>
</dbReference>
<dbReference type="Proteomes" id="UP001597115">
    <property type="component" value="Unassembled WGS sequence"/>
</dbReference>
<comment type="caution">
    <text evidence="6">The sequence shown here is derived from an EMBL/GenBank/DDBJ whole genome shotgun (WGS) entry which is preliminary data.</text>
</comment>
<name>A0ABW4I5W3_9SPHN</name>
<feature type="transmembrane region" description="Helical" evidence="5">
    <location>
        <begin position="132"/>
        <end position="155"/>
    </location>
</feature>
<reference evidence="7" key="1">
    <citation type="journal article" date="2019" name="Int. J. Syst. Evol. Microbiol.">
        <title>The Global Catalogue of Microorganisms (GCM) 10K type strain sequencing project: providing services to taxonomists for standard genome sequencing and annotation.</title>
        <authorList>
            <consortium name="The Broad Institute Genomics Platform"/>
            <consortium name="The Broad Institute Genome Sequencing Center for Infectious Disease"/>
            <person name="Wu L."/>
            <person name="Ma J."/>
        </authorList>
    </citation>
    <scope>NUCLEOTIDE SEQUENCE [LARGE SCALE GENOMIC DNA]</scope>
    <source>
        <strain evidence="7">CGMCC 1.16275</strain>
    </source>
</reference>
<dbReference type="Pfam" id="PF04140">
    <property type="entry name" value="ICMT"/>
    <property type="match status" value="1"/>
</dbReference>
<evidence type="ECO:0000313" key="6">
    <source>
        <dbReference type="EMBL" id="MFD1612637.1"/>
    </source>
</evidence>
<feature type="transmembrane region" description="Helical" evidence="5">
    <location>
        <begin position="46"/>
        <end position="67"/>
    </location>
</feature>
<accession>A0ABW4I5W3</accession>
<keyword evidence="6" id="KW-0808">Transferase</keyword>
<dbReference type="GO" id="GO:0032259">
    <property type="term" value="P:methylation"/>
    <property type="evidence" value="ECO:0007669"/>
    <property type="project" value="UniProtKB-KW"/>
</dbReference>
<keyword evidence="6" id="KW-0489">Methyltransferase</keyword>
<keyword evidence="3 5" id="KW-1133">Transmembrane helix</keyword>
<evidence type="ECO:0000313" key="7">
    <source>
        <dbReference type="Proteomes" id="UP001597115"/>
    </source>
</evidence>
<keyword evidence="2 5" id="KW-0812">Transmembrane</keyword>
<dbReference type="Gene3D" id="1.20.120.1630">
    <property type="match status" value="1"/>
</dbReference>
<feature type="transmembrane region" description="Helical" evidence="5">
    <location>
        <begin position="79"/>
        <end position="98"/>
    </location>
</feature>
<protein>
    <submittedName>
        <fullName evidence="6">Methyltransferase family protein</fullName>
        <ecNumber evidence="6">2.1.1.100</ecNumber>
        <ecNumber evidence="6">2.1.1.334</ecNumber>
    </submittedName>
</protein>
<gene>
    <name evidence="6" type="ORF">ACFSCW_12570</name>
</gene>
<dbReference type="RefSeq" id="WP_380889719.1">
    <property type="nucleotide sequence ID" value="NZ_JBHUDY010000001.1"/>
</dbReference>
<evidence type="ECO:0000256" key="4">
    <source>
        <dbReference type="ARBA" id="ARBA00023136"/>
    </source>
</evidence>
<dbReference type="InterPro" id="IPR052527">
    <property type="entry name" value="Metal_cation-efflux_comp"/>
</dbReference>
<dbReference type="EC" id="2.1.1.334" evidence="6"/>
<keyword evidence="4 5" id="KW-0472">Membrane</keyword>
<dbReference type="InterPro" id="IPR007269">
    <property type="entry name" value="ICMT_MeTrfase"/>
</dbReference>
<dbReference type="EC" id="2.1.1.100" evidence="6"/>
<organism evidence="6 7">
    <name type="scientific">Sphingomonas tabacisoli</name>
    <dbReference type="NCBI Taxonomy" id="2249466"/>
    <lineage>
        <taxon>Bacteria</taxon>
        <taxon>Pseudomonadati</taxon>
        <taxon>Pseudomonadota</taxon>
        <taxon>Alphaproteobacteria</taxon>
        <taxon>Sphingomonadales</taxon>
        <taxon>Sphingomonadaceae</taxon>
        <taxon>Sphingomonas</taxon>
    </lineage>
</organism>
<dbReference type="EMBL" id="JBHUDY010000001">
    <property type="protein sequence ID" value="MFD1612637.1"/>
    <property type="molecule type" value="Genomic_DNA"/>
</dbReference>
<dbReference type="GO" id="GO:0004671">
    <property type="term" value="F:protein C-terminal S-isoprenylcysteine carboxyl O-methyltransferase activity"/>
    <property type="evidence" value="ECO:0007669"/>
    <property type="project" value="UniProtKB-EC"/>
</dbReference>
<dbReference type="PANTHER" id="PTHR43847:SF1">
    <property type="entry name" value="BLL3993 PROTEIN"/>
    <property type="match status" value="1"/>
</dbReference>
<keyword evidence="7" id="KW-1185">Reference proteome</keyword>
<evidence type="ECO:0000256" key="2">
    <source>
        <dbReference type="ARBA" id="ARBA00022692"/>
    </source>
</evidence>
<proteinExistence type="predicted"/>
<feature type="transmembrane region" description="Helical" evidence="5">
    <location>
        <begin position="14"/>
        <end position="34"/>
    </location>
</feature>
<evidence type="ECO:0000256" key="5">
    <source>
        <dbReference type="SAM" id="Phobius"/>
    </source>
</evidence>
<sequence length="206" mass="21809">MGSVNMPVSKLDLWIFWAGAVIYGLVVLAARIGAMRAGQSASARSSRSIVGIALQILGIFLAGAGAVHGGLPNAAPRSIAAGVVIAALLLNAAALFHWSAETMGKNWSLVARTREDHELVTSGPFAYVRHPIYVSMLMFLFALAVATGHALHLLWAVPVFAAGTAIRIAEEEKLLRAAFGAAFDDYVGRTGALLPKRSVAFRAHHR</sequence>